<evidence type="ECO:0000313" key="6">
    <source>
        <dbReference type="EMBL" id="ALA50770.1"/>
    </source>
</evidence>
<evidence type="ECO:0000256" key="1">
    <source>
        <dbReference type="ARBA" id="ARBA00009437"/>
    </source>
</evidence>
<dbReference type="InterPro" id="IPR058163">
    <property type="entry name" value="LysR-type_TF_proteobact-type"/>
</dbReference>
<protein>
    <submittedName>
        <fullName evidence="5">Transcriptional regulator</fullName>
    </submittedName>
</protein>
<dbReference type="SUPFAM" id="SSF53850">
    <property type="entry name" value="Periplasmic binding protein-like II"/>
    <property type="match status" value="1"/>
</dbReference>
<dbReference type="GO" id="GO:0003700">
    <property type="term" value="F:DNA-binding transcription factor activity"/>
    <property type="evidence" value="ECO:0007669"/>
    <property type="project" value="TreeGrafter"/>
</dbReference>
<gene>
    <name evidence="5" type="primary">lysR</name>
</gene>
<evidence type="ECO:0000313" key="5">
    <source>
        <dbReference type="EMBL" id="ALA50767.1"/>
    </source>
</evidence>
<dbReference type="PANTHER" id="PTHR30537">
    <property type="entry name" value="HTH-TYPE TRANSCRIPTIONAL REGULATOR"/>
    <property type="match status" value="1"/>
</dbReference>
<dbReference type="Gene3D" id="3.40.190.290">
    <property type="match status" value="1"/>
</dbReference>
<organism evidence="5">
    <name type="scientific">Klebsiella pneumoniae</name>
    <dbReference type="NCBI Taxonomy" id="573"/>
    <lineage>
        <taxon>Bacteria</taxon>
        <taxon>Pseudomonadati</taxon>
        <taxon>Pseudomonadota</taxon>
        <taxon>Gammaproteobacteria</taxon>
        <taxon>Enterobacterales</taxon>
        <taxon>Enterobacteriaceae</taxon>
        <taxon>Klebsiella/Raoultella group</taxon>
        <taxon>Klebsiella</taxon>
        <taxon>Klebsiella pneumoniae complex</taxon>
    </lineage>
</organism>
<dbReference type="EMBL" id="KT265182">
    <property type="protein sequence ID" value="ALA50770.1"/>
    <property type="molecule type" value="Genomic_DNA"/>
</dbReference>
<dbReference type="EMBL" id="KT265176">
    <property type="protein sequence ID" value="ALA50752.1"/>
    <property type="molecule type" value="Genomic_DNA"/>
</dbReference>
<dbReference type="AlphaFoldDB" id="A0A0K2FRP1"/>
<sequence length="98" mass="11060">GARKTMVNFQRKVRVNSPIMVKQLALDDFGIAMLSNSACKTELANGQLVPILQEWPIEPFKVYGVYSSRRQLATNISAFLDFFVKRFSSQESLQSLMG</sequence>
<feature type="domain" description="LysR substrate-binding" evidence="2">
    <location>
        <begin position="5"/>
        <end position="87"/>
    </location>
</feature>
<accession>A0A0K2FRP1</accession>
<comment type="similarity">
    <text evidence="1">Belongs to the LysR transcriptional regulatory family.</text>
</comment>
<dbReference type="InterPro" id="IPR005119">
    <property type="entry name" value="LysR_subst-bd"/>
</dbReference>
<evidence type="ECO:0000259" key="2">
    <source>
        <dbReference type="Pfam" id="PF03466"/>
    </source>
</evidence>
<reference evidence="5" key="1">
    <citation type="submission" date="2015-07" db="EMBL/GenBank/DDBJ databases">
        <title>Epidemiology of OXA-48-producing Klebsiella pneumoniae in Catalonia, Spain.</title>
        <authorList>
            <person name="Argente M."/>
            <person name="Miro E."/>
            <person name="Marti C."/>
            <person name="Rivera M.A."/>
            <person name="Mirelis B."/>
            <person name="Coll P."/>
            <person name="Navarro F."/>
        </authorList>
    </citation>
    <scope>NUCLEOTIDE SEQUENCE</scope>
    <source>
        <strain evidence="3">Carb026</strain>
        <strain evidence="4">Carb042</strain>
        <strain evidence="5">Carb115</strain>
        <strain evidence="6">Carb117</strain>
    </source>
</reference>
<proteinExistence type="inferred from homology"/>
<dbReference type="GO" id="GO:0006351">
    <property type="term" value="P:DNA-templated transcription"/>
    <property type="evidence" value="ECO:0007669"/>
    <property type="project" value="TreeGrafter"/>
</dbReference>
<evidence type="ECO:0000313" key="3">
    <source>
        <dbReference type="EMBL" id="ALA50752.1"/>
    </source>
</evidence>
<dbReference type="EMBL" id="KT265181">
    <property type="protein sequence ID" value="ALA50767.1"/>
    <property type="molecule type" value="Genomic_DNA"/>
</dbReference>
<dbReference type="EMBL" id="KT265177">
    <property type="protein sequence ID" value="ALA50755.1"/>
    <property type="molecule type" value="Genomic_DNA"/>
</dbReference>
<evidence type="ECO:0000313" key="4">
    <source>
        <dbReference type="EMBL" id="ALA50755.1"/>
    </source>
</evidence>
<dbReference type="Pfam" id="PF03466">
    <property type="entry name" value="LysR_substrate"/>
    <property type="match status" value="1"/>
</dbReference>
<dbReference type="PANTHER" id="PTHR30537:SF68">
    <property type="entry name" value="TRANSCRIPTIONAL REGULATOR-RELATED"/>
    <property type="match status" value="1"/>
</dbReference>
<feature type="non-terminal residue" evidence="5">
    <location>
        <position position="1"/>
    </location>
</feature>
<dbReference type="GO" id="GO:0043565">
    <property type="term" value="F:sequence-specific DNA binding"/>
    <property type="evidence" value="ECO:0007669"/>
    <property type="project" value="TreeGrafter"/>
</dbReference>
<name>A0A0K2FRP1_KLEPN</name>